<feature type="compositionally biased region" description="Basic and acidic residues" evidence="1">
    <location>
        <begin position="264"/>
        <end position="280"/>
    </location>
</feature>
<feature type="domain" description="C-type lectin" evidence="4">
    <location>
        <begin position="100"/>
        <end position="206"/>
    </location>
</feature>
<evidence type="ECO:0000259" key="4">
    <source>
        <dbReference type="Pfam" id="PF00059"/>
    </source>
</evidence>
<name>A0ABD0LVJ0_9CAEN</name>
<dbReference type="EMBL" id="JACVVK020000021">
    <property type="protein sequence ID" value="KAK7503196.1"/>
    <property type="molecule type" value="Genomic_DNA"/>
</dbReference>
<evidence type="ECO:0000313" key="5">
    <source>
        <dbReference type="EMBL" id="KAK7503196.1"/>
    </source>
</evidence>
<evidence type="ECO:0000256" key="2">
    <source>
        <dbReference type="SAM" id="Phobius"/>
    </source>
</evidence>
<keyword evidence="2" id="KW-1133">Transmembrane helix</keyword>
<dbReference type="Gene3D" id="3.10.100.10">
    <property type="entry name" value="Mannose-Binding Protein A, subunit A"/>
    <property type="match status" value="1"/>
</dbReference>
<evidence type="ECO:0000256" key="3">
    <source>
        <dbReference type="SAM" id="SignalP"/>
    </source>
</evidence>
<reference evidence="5 6" key="1">
    <citation type="journal article" date="2023" name="Sci. Data">
        <title>Genome assembly of the Korean intertidal mud-creeper Batillaria attramentaria.</title>
        <authorList>
            <person name="Patra A.K."/>
            <person name="Ho P.T."/>
            <person name="Jun S."/>
            <person name="Lee S.J."/>
            <person name="Kim Y."/>
            <person name="Won Y.J."/>
        </authorList>
    </citation>
    <scope>NUCLEOTIDE SEQUENCE [LARGE SCALE GENOMIC DNA]</scope>
    <source>
        <strain evidence="5">Wonlab-2016</strain>
    </source>
</reference>
<keyword evidence="2" id="KW-0812">Transmembrane</keyword>
<organism evidence="5 6">
    <name type="scientific">Batillaria attramentaria</name>
    <dbReference type="NCBI Taxonomy" id="370345"/>
    <lineage>
        <taxon>Eukaryota</taxon>
        <taxon>Metazoa</taxon>
        <taxon>Spiralia</taxon>
        <taxon>Lophotrochozoa</taxon>
        <taxon>Mollusca</taxon>
        <taxon>Gastropoda</taxon>
        <taxon>Caenogastropoda</taxon>
        <taxon>Sorbeoconcha</taxon>
        <taxon>Cerithioidea</taxon>
        <taxon>Batillariidae</taxon>
        <taxon>Batillaria</taxon>
    </lineage>
</organism>
<feature type="transmembrane region" description="Helical" evidence="2">
    <location>
        <begin position="223"/>
        <end position="247"/>
    </location>
</feature>
<feature type="region of interest" description="Disordered" evidence="1">
    <location>
        <begin position="257"/>
        <end position="325"/>
    </location>
</feature>
<accession>A0ABD0LVJ0</accession>
<feature type="signal peptide" evidence="3">
    <location>
        <begin position="1"/>
        <end position="22"/>
    </location>
</feature>
<evidence type="ECO:0000256" key="1">
    <source>
        <dbReference type="SAM" id="MobiDB-lite"/>
    </source>
</evidence>
<dbReference type="SUPFAM" id="SSF56436">
    <property type="entry name" value="C-type lectin-like"/>
    <property type="match status" value="1"/>
</dbReference>
<feature type="region of interest" description="Disordered" evidence="1">
    <location>
        <begin position="471"/>
        <end position="503"/>
    </location>
</feature>
<keyword evidence="3" id="KW-0732">Signal</keyword>
<feature type="compositionally biased region" description="Basic and acidic residues" evidence="1">
    <location>
        <begin position="298"/>
        <end position="309"/>
    </location>
</feature>
<gene>
    <name evidence="5" type="ORF">BaRGS_00005461</name>
</gene>
<dbReference type="InterPro" id="IPR001304">
    <property type="entry name" value="C-type_lectin-like"/>
</dbReference>
<comment type="caution">
    <text evidence="5">The sequence shown here is derived from an EMBL/GenBank/DDBJ whole genome shotgun (WGS) entry which is preliminary data.</text>
</comment>
<dbReference type="CDD" id="cd00037">
    <property type="entry name" value="CLECT"/>
    <property type="match status" value="1"/>
</dbReference>
<dbReference type="InterPro" id="IPR016187">
    <property type="entry name" value="CTDL_fold"/>
</dbReference>
<protein>
    <recommendedName>
        <fullName evidence="4">C-type lectin domain-containing protein</fullName>
    </recommendedName>
</protein>
<dbReference type="AlphaFoldDB" id="A0ABD0LVJ0"/>
<sequence length="503" mass="54645">MENCCGVVVILLLFIRLSGCDADYHVSRDHVSWKLARDQCDASRTSCLPTLTAGQWESRGLPEGLESNVPTWIGAKYYEKLVWGSKAANAKDNKFKVFKQMDFYDAVTTCDTEKLMLPSPADSSDDRAFIDSLASCSELRGQPMTTFWLNLTRTGDPFWLHEKPFEEDISNKENRSSGCIAMVFDSNSDIRFEVRNCSDNLRFVCSYDNADSSHQTSSGDQDVAIAAAATGAGALLIFIIVAVVLAGKLRRRKSSIMNSVSRSGEWDQGERMSRTWDRSSHGASQDDVDTSFSNQESHGARTAEYENTRRLLPSGSGTKANHPLPQNVYAVPRLDKGDKSYANTQPAAAVVGHGGYCEPQTGTGLYSEVDLSEKGGYAQPRSTEGDYAEIDHEKGDNAGALHPTAAADSVGETDGTAHLIGDSSLERHVGPMGDVYTEVRKDDTGFAVAKTNRGQQTPGDAAPARIQALSAEQDTHDGEEEEGRGRVDGVLGPLGDIYAEVQK</sequence>
<proteinExistence type="predicted"/>
<dbReference type="Pfam" id="PF00059">
    <property type="entry name" value="Lectin_C"/>
    <property type="match status" value="1"/>
</dbReference>
<keyword evidence="6" id="KW-1185">Reference proteome</keyword>
<feature type="chain" id="PRO_5044796572" description="C-type lectin domain-containing protein" evidence="3">
    <location>
        <begin position="23"/>
        <end position="503"/>
    </location>
</feature>
<dbReference type="Proteomes" id="UP001519460">
    <property type="component" value="Unassembled WGS sequence"/>
</dbReference>
<evidence type="ECO:0000313" key="6">
    <source>
        <dbReference type="Proteomes" id="UP001519460"/>
    </source>
</evidence>
<dbReference type="InterPro" id="IPR016186">
    <property type="entry name" value="C-type_lectin-like/link_sf"/>
</dbReference>
<keyword evidence="2" id="KW-0472">Membrane</keyword>